<name>A0A177AW07_9BILA</name>
<dbReference type="EMBL" id="LWCA01001012">
    <property type="protein sequence ID" value="OAF66176.1"/>
    <property type="molecule type" value="Genomic_DNA"/>
</dbReference>
<dbReference type="Proteomes" id="UP000078046">
    <property type="component" value="Unassembled WGS sequence"/>
</dbReference>
<protein>
    <submittedName>
        <fullName evidence="1">Uncharacterized protein</fullName>
    </submittedName>
</protein>
<evidence type="ECO:0000313" key="1">
    <source>
        <dbReference type="EMBL" id="OAF66176.1"/>
    </source>
</evidence>
<sequence length="155" mass="17701">MKYSENVINTIYSCILGVISFIEGNIVGMISNRLDVIHNVIEIGKDIYREITSNIKATSNSPNFIQFMERIKSSRRASFNALIADVSWIMDRIDLIKNWIRIANREKIGFTQIPISIKNCSLGVSYTRKFNLERIECKGKKVTNTSVTKTIIHAK</sequence>
<dbReference type="AlphaFoldDB" id="A0A177AW07"/>
<gene>
    <name evidence="1" type="ORF">A3Q56_06100</name>
</gene>
<comment type="caution">
    <text evidence="1">The sequence shown here is derived from an EMBL/GenBank/DDBJ whole genome shotgun (WGS) entry which is preliminary data.</text>
</comment>
<proteinExistence type="predicted"/>
<organism evidence="1 2">
    <name type="scientific">Intoshia linei</name>
    <dbReference type="NCBI Taxonomy" id="1819745"/>
    <lineage>
        <taxon>Eukaryota</taxon>
        <taxon>Metazoa</taxon>
        <taxon>Spiralia</taxon>
        <taxon>Lophotrochozoa</taxon>
        <taxon>Mesozoa</taxon>
        <taxon>Orthonectida</taxon>
        <taxon>Rhopaluridae</taxon>
        <taxon>Intoshia</taxon>
    </lineage>
</organism>
<evidence type="ECO:0000313" key="2">
    <source>
        <dbReference type="Proteomes" id="UP000078046"/>
    </source>
</evidence>
<reference evidence="1 2" key="1">
    <citation type="submission" date="2016-04" db="EMBL/GenBank/DDBJ databases">
        <title>The genome of Intoshia linei affirms orthonectids as highly simplified spiralians.</title>
        <authorList>
            <person name="Mikhailov K.V."/>
            <person name="Slusarev G.S."/>
            <person name="Nikitin M.A."/>
            <person name="Logacheva M.D."/>
            <person name="Penin A."/>
            <person name="Aleoshin V."/>
            <person name="Panchin Y.V."/>
        </authorList>
    </citation>
    <scope>NUCLEOTIDE SEQUENCE [LARGE SCALE GENOMIC DNA]</scope>
    <source>
        <strain evidence="1">Intl2013</strain>
        <tissue evidence="1">Whole animal</tissue>
    </source>
</reference>
<keyword evidence="2" id="KW-1185">Reference proteome</keyword>
<accession>A0A177AW07</accession>